<protein>
    <submittedName>
        <fullName evidence="1">Uncharacterized protein</fullName>
    </submittedName>
</protein>
<proteinExistence type="predicted"/>
<dbReference type="AlphaFoldDB" id="A0A382DPL7"/>
<accession>A0A382DPL7</accession>
<sequence>VAIKYKRTEIIDLLCKHGGKTAEELKAEGK</sequence>
<name>A0A382DPL7_9ZZZZ</name>
<gene>
    <name evidence="1" type="ORF">METZ01_LOCUS193172</name>
</gene>
<evidence type="ECO:0000313" key="1">
    <source>
        <dbReference type="EMBL" id="SVB40318.1"/>
    </source>
</evidence>
<organism evidence="1">
    <name type="scientific">marine metagenome</name>
    <dbReference type="NCBI Taxonomy" id="408172"/>
    <lineage>
        <taxon>unclassified sequences</taxon>
        <taxon>metagenomes</taxon>
        <taxon>ecological metagenomes</taxon>
    </lineage>
</organism>
<dbReference type="EMBL" id="UINC01040441">
    <property type="protein sequence ID" value="SVB40318.1"/>
    <property type="molecule type" value="Genomic_DNA"/>
</dbReference>
<reference evidence="1" key="1">
    <citation type="submission" date="2018-05" db="EMBL/GenBank/DDBJ databases">
        <authorList>
            <person name="Lanie J.A."/>
            <person name="Ng W.-L."/>
            <person name="Kazmierczak K.M."/>
            <person name="Andrzejewski T.M."/>
            <person name="Davidsen T.M."/>
            <person name="Wayne K.J."/>
            <person name="Tettelin H."/>
            <person name="Glass J.I."/>
            <person name="Rusch D."/>
            <person name="Podicherti R."/>
            <person name="Tsui H.-C.T."/>
            <person name="Winkler M.E."/>
        </authorList>
    </citation>
    <scope>NUCLEOTIDE SEQUENCE</scope>
</reference>
<feature type="non-terminal residue" evidence="1">
    <location>
        <position position="1"/>
    </location>
</feature>